<evidence type="ECO:0000256" key="1">
    <source>
        <dbReference type="SAM" id="Phobius"/>
    </source>
</evidence>
<gene>
    <name evidence="2" type="ORF">LCGC14_3103390</name>
</gene>
<accession>A0A0F8W725</accession>
<keyword evidence="1" id="KW-1133">Transmembrane helix</keyword>
<feature type="transmembrane region" description="Helical" evidence="1">
    <location>
        <begin position="9"/>
        <end position="30"/>
    </location>
</feature>
<reference evidence="2" key="1">
    <citation type="journal article" date="2015" name="Nature">
        <title>Complex archaea that bridge the gap between prokaryotes and eukaryotes.</title>
        <authorList>
            <person name="Spang A."/>
            <person name="Saw J.H."/>
            <person name="Jorgensen S.L."/>
            <person name="Zaremba-Niedzwiedzka K."/>
            <person name="Martijn J."/>
            <person name="Lind A.E."/>
            <person name="van Eijk R."/>
            <person name="Schleper C."/>
            <person name="Guy L."/>
            <person name="Ettema T.J."/>
        </authorList>
    </citation>
    <scope>NUCLEOTIDE SEQUENCE</scope>
</reference>
<keyword evidence="1" id="KW-0812">Transmembrane</keyword>
<dbReference type="EMBL" id="LAZR01066944">
    <property type="protein sequence ID" value="KKK52587.1"/>
    <property type="molecule type" value="Genomic_DNA"/>
</dbReference>
<protein>
    <submittedName>
        <fullName evidence="2">Uncharacterized protein</fullName>
    </submittedName>
</protein>
<sequence>MNKPQLPQWVTPLVIAVALPTIACFAYYSLDELNSTGQLGVENRFWTPAIILSYPASLIGLMGLVTTHYSPQKSIMKYCLWSICILIPMVFLLLVRA</sequence>
<organism evidence="2">
    <name type="scientific">marine sediment metagenome</name>
    <dbReference type="NCBI Taxonomy" id="412755"/>
    <lineage>
        <taxon>unclassified sequences</taxon>
        <taxon>metagenomes</taxon>
        <taxon>ecological metagenomes</taxon>
    </lineage>
</organism>
<name>A0A0F8W725_9ZZZZ</name>
<dbReference type="AlphaFoldDB" id="A0A0F8W725"/>
<proteinExistence type="predicted"/>
<keyword evidence="1" id="KW-0472">Membrane</keyword>
<feature type="transmembrane region" description="Helical" evidence="1">
    <location>
        <begin position="78"/>
        <end position="95"/>
    </location>
</feature>
<evidence type="ECO:0000313" key="2">
    <source>
        <dbReference type="EMBL" id="KKK52587.1"/>
    </source>
</evidence>
<feature type="transmembrane region" description="Helical" evidence="1">
    <location>
        <begin position="45"/>
        <end position="66"/>
    </location>
</feature>
<comment type="caution">
    <text evidence="2">The sequence shown here is derived from an EMBL/GenBank/DDBJ whole genome shotgun (WGS) entry which is preliminary data.</text>
</comment>